<accession>A0A4C1WZL5</accession>
<comment type="caution">
    <text evidence="2">The sequence shown here is derived from an EMBL/GenBank/DDBJ whole genome shotgun (WGS) entry which is preliminary data.</text>
</comment>
<sequence length="116" mass="12540">MASLNSLLASRATRTRPAAEPESKSGPYSSVWTKHGPNETEQMNRVRSGAGAAARDKRARTRAHTFDPTLVFDPRPVPRFGAGLAFDSEPGAVLDSAFHSAFNSDSTHDSFAVRRP</sequence>
<proteinExistence type="predicted"/>
<dbReference type="EMBL" id="BGZK01000706">
    <property type="protein sequence ID" value="GBP56986.1"/>
    <property type="molecule type" value="Genomic_DNA"/>
</dbReference>
<reference evidence="2 3" key="1">
    <citation type="journal article" date="2019" name="Commun. Biol.">
        <title>The bagworm genome reveals a unique fibroin gene that provides high tensile strength.</title>
        <authorList>
            <person name="Kono N."/>
            <person name="Nakamura H."/>
            <person name="Ohtoshi R."/>
            <person name="Tomita M."/>
            <person name="Numata K."/>
            <person name="Arakawa K."/>
        </authorList>
    </citation>
    <scope>NUCLEOTIDE SEQUENCE [LARGE SCALE GENOMIC DNA]</scope>
</reference>
<evidence type="ECO:0000313" key="2">
    <source>
        <dbReference type="EMBL" id="GBP56986.1"/>
    </source>
</evidence>
<feature type="region of interest" description="Disordered" evidence="1">
    <location>
        <begin position="1"/>
        <end position="63"/>
    </location>
</feature>
<protein>
    <submittedName>
        <fullName evidence="2">Uncharacterized protein</fullName>
    </submittedName>
</protein>
<keyword evidence="3" id="KW-1185">Reference proteome</keyword>
<gene>
    <name evidence="2" type="ORF">EVAR_88615_1</name>
</gene>
<evidence type="ECO:0000256" key="1">
    <source>
        <dbReference type="SAM" id="MobiDB-lite"/>
    </source>
</evidence>
<dbReference type="AlphaFoldDB" id="A0A4C1WZL5"/>
<name>A0A4C1WZL5_EUMVA</name>
<organism evidence="2 3">
    <name type="scientific">Eumeta variegata</name>
    <name type="common">Bagworm moth</name>
    <name type="synonym">Eumeta japonica</name>
    <dbReference type="NCBI Taxonomy" id="151549"/>
    <lineage>
        <taxon>Eukaryota</taxon>
        <taxon>Metazoa</taxon>
        <taxon>Ecdysozoa</taxon>
        <taxon>Arthropoda</taxon>
        <taxon>Hexapoda</taxon>
        <taxon>Insecta</taxon>
        <taxon>Pterygota</taxon>
        <taxon>Neoptera</taxon>
        <taxon>Endopterygota</taxon>
        <taxon>Lepidoptera</taxon>
        <taxon>Glossata</taxon>
        <taxon>Ditrysia</taxon>
        <taxon>Tineoidea</taxon>
        <taxon>Psychidae</taxon>
        <taxon>Oiketicinae</taxon>
        <taxon>Eumeta</taxon>
    </lineage>
</organism>
<evidence type="ECO:0000313" key="3">
    <source>
        <dbReference type="Proteomes" id="UP000299102"/>
    </source>
</evidence>
<dbReference type="Proteomes" id="UP000299102">
    <property type="component" value="Unassembled WGS sequence"/>
</dbReference>